<keyword evidence="3" id="KW-0813">Transport</keyword>
<dbReference type="Pfam" id="PF25954">
    <property type="entry name" value="Beta-barrel_RND_2"/>
    <property type="match status" value="1"/>
</dbReference>
<dbReference type="EMBL" id="JGVK01000001">
    <property type="protein sequence ID" value="KEY91713.1"/>
    <property type="molecule type" value="Genomic_DNA"/>
</dbReference>
<dbReference type="GO" id="GO:0015562">
    <property type="term" value="F:efflux transmembrane transporter activity"/>
    <property type="evidence" value="ECO:0007669"/>
    <property type="project" value="TreeGrafter"/>
</dbReference>
<dbReference type="InterPro" id="IPR058792">
    <property type="entry name" value="Beta-barrel_RND_2"/>
</dbReference>
<evidence type="ECO:0000259" key="6">
    <source>
        <dbReference type="Pfam" id="PF25967"/>
    </source>
</evidence>
<dbReference type="InterPro" id="IPR058625">
    <property type="entry name" value="MdtA-like_BSH"/>
</dbReference>
<feature type="domain" description="CusB-like beta-barrel" evidence="5">
    <location>
        <begin position="193"/>
        <end position="263"/>
    </location>
</feature>
<evidence type="ECO:0000256" key="3">
    <source>
        <dbReference type="ARBA" id="ARBA00022448"/>
    </source>
</evidence>
<feature type="domain" description="Multidrug resistance protein MdtA-like barrel-sandwich hybrid" evidence="4">
    <location>
        <begin position="60"/>
        <end position="181"/>
    </location>
</feature>
<dbReference type="PANTHER" id="PTHR30469:SF13">
    <property type="entry name" value="HAE1 FAMILY EFFLUX PUMP MFP COMPONENT"/>
    <property type="match status" value="1"/>
</dbReference>
<dbReference type="SUPFAM" id="SSF111369">
    <property type="entry name" value="HlyD-like secretion proteins"/>
    <property type="match status" value="1"/>
</dbReference>
<dbReference type="RefSeq" id="WP_034412897.1">
    <property type="nucleotide sequence ID" value="NZ_JGVK01000001.1"/>
</dbReference>
<sequence>MRNKKNITWLALSVLIVVLSIHAKEMEQDSQVVSVLAERVKVQQISKSLSLIGRLESNESVVIASEVIGKVDKIVVSANQVVKHGKLLIQLDDNKAQALVDEAQAYLNNQKRIFNELEELVKKGAVPKTEIDAQKASLEIAVARLSIAKANLNKLYMVAPFSGTVGFVDLNRGQLVSVGDRLLTLDNLSIMKLDLEVPEVYLSMISAGMKVSAKTAAWGDTEFFGEVVGIDSHMNRDTLSFRVRVLFKNSSKKLKPGMLISANIIFSPMQVSIIPVQSIEYSGNKRFVYVISQDSKVIRTEVILGSHIGNSIVVERGLEIGQKVVVQGTVNMRDGISVSELNEYNLQEKKEVD</sequence>
<accession>A0A084CPI4</accession>
<feature type="domain" description="Multidrug resistance protein MdtA-like C-terminal permuted SH3" evidence="6">
    <location>
        <begin position="273"/>
        <end position="328"/>
    </location>
</feature>
<dbReference type="STRING" id="1179155.CF67_01045"/>
<dbReference type="Gene3D" id="2.40.30.170">
    <property type="match status" value="1"/>
</dbReference>
<protein>
    <submittedName>
        <fullName evidence="7">Membrane protein</fullName>
    </submittedName>
</protein>
<dbReference type="OrthoDB" id="9806939at2"/>
<proteinExistence type="inferred from homology"/>
<dbReference type="InterPro" id="IPR058627">
    <property type="entry name" value="MdtA-like_C"/>
</dbReference>
<comment type="subcellular location">
    <subcellularLocation>
        <location evidence="1">Cell envelope</location>
    </subcellularLocation>
</comment>
<dbReference type="AlphaFoldDB" id="A0A084CPI4"/>
<dbReference type="GO" id="GO:1990281">
    <property type="term" value="C:efflux pump complex"/>
    <property type="evidence" value="ECO:0007669"/>
    <property type="project" value="TreeGrafter"/>
</dbReference>
<dbReference type="Gene3D" id="1.10.287.470">
    <property type="entry name" value="Helix hairpin bin"/>
    <property type="match status" value="1"/>
</dbReference>
<organism evidence="7 8">
    <name type="scientific">Candidatus Photodesmus blepharonis</name>
    <dbReference type="NCBI Taxonomy" id="1179155"/>
    <lineage>
        <taxon>Bacteria</taxon>
        <taxon>Pseudomonadati</taxon>
        <taxon>Pseudomonadota</taxon>
        <taxon>Gammaproteobacteria</taxon>
        <taxon>Vibrionales</taxon>
        <taxon>Vibrionaceae</taxon>
        <taxon>Candidatus Photodesmus</taxon>
    </lineage>
</organism>
<comment type="caution">
    <text evidence="7">The sequence shown here is derived from an EMBL/GenBank/DDBJ whole genome shotgun (WGS) entry which is preliminary data.</text>
</comment>
<comment type="similarity">
    <text evidence="2">Belongs to the membrane fusion protein (MFP) (TC 8.A.1) family.</text>
</comment>
<dbReference type="PANTHER" id="PTHR30469">
    <property type="entry name" value="MULTIDRUG RESISTANCE PROTEIN MDTA"/>
    <property type="match status" value="1"/>
</dbReference>
<dbReference type="Pfam" id="PF25967">
    <property type="entry name" value="RND-MFP_C"/>
    <property type="match status" value="1"/>
</dbReference>
<evidence type="ECO:0000313" key="8">
    <source>
        <dbReference type="Proteomes" id="UP000053784"/>
    </source>
</evidence>
<evidence type="ECO:0000256" key="2">
    <source>
        <dbReference type="ARBA" id="ARBA00009477"/>
    </source>
</evidence>
<evidence type="ECO:0000259" key="5">
    <source>
        <dbReference type="Pfam" id="PF25954"/>
    </source>
</evidence>
<dbReference type="Pfam" id="PF25917">
    <property type="entry name" value="BSH_RND"/>
    <property type="match status" value="1"/>
</dbReference>
<dbReference type="eggNOG" id="COG0845">
    <property type="taxonomic scope" value="Bacteria"/>
</dbReference>
<evidence type="ECO:0000256" key="1">
    <source>
        <dbReference type="ARBA" id="ARBA00004196"/>
    </source>
</evidence>
<dbReference type="Proteomes" id="UP000053784">
    <property type="component" value="Unassembled WGS sequence"/>
</dbReference>
<dbReference type="InterPro" id="IPR006143">
    <property type="entry name" value="RND_pump_MFP"/>
</dbReference>
<evidence type="ECO:0000313" key="7">
    <source>
        <dbReference type="EMBL" id="KEY91713.1"/>
    </source>
</evidence>
<keyword evidence="8" id="KW-1185">Reference proteome</keyword>
<gene>
    <name evidence="7" type="ORF">CF67_01045</name>
</gene>
<reference evidence="7 8" key="1">
    <citation type="submission" date="2014-03" db="EMBL/GenBank/DDBJ databases">
        <title>Selection and divergence in the genomes of co-occurring obligate luminous symbionts with specific hosts.</title>
        <authorList>
            <person name="Hendry T.A."/>
            <person name="de Wet J.R."/>
            <person name="Dunlap P.V."/>
        </authorList>
    </citation>
    <scope>NUCLEOTIDE SEQUENCE [LARGE SCALE GENOMIC DNA]</scope>
    <source>
        <strain evidence="7 8">Ppalp.1</strain>
    </source>
</reference>
<dbReference type="Gene3D" id="2.40.50.100">
    <property type="match status" value="1"/>
</dbReference>
<dbReference type="Gene3D" id="2.40.420.20">
    <property type="match status" value="1"/>
</dbReference>
<evidence type="ECO:0000259" key="4">
    <source>
        <dbReference type="Pfam" id="PF25917"/>
    </source>
</evidence>
<dbReference type="NCBIfam" id="TIGR01730">
    <property type="entry name" value="RND_mfp"/>
    <property type="match status" value="1"/>
</dbReference>
<name>A0A084CPI4_9GAMM</name>